<comment type="subcellular location">
    <subcellularLocation>
        <location evidence="1">Nucleus</location>
    </subcellularLocation>
</comment>
<name>A0AAD6HP14_9EURO</name>
<reference evidence="9" key="2">
    <citation type="submission" date="2023-01" db="EMBL/GenBank/DDBJ databases">
        <authorList>
            <person name="Petersen C."/>
        </authorList>
    </citation>
    <scope>NUCLEOTIDE SEQUENCE</scope>
    <source>
        <strain evidence="9">IBT 17514</strain>
    </source>
</reference>
<dbReference type="EMBL" id="JAQJAN010000005">
    <property type="protein sequence ID" value="KAJ5728316.1"/>
    <property type="molecule type" value="Genomic_DNA"/>
</dbReference>
<dbReference type="Gene3D" id="1.10.20.120">
    <property type="match status" value="1"/>
</dbReference>
<evidence type="ECO:0000259" key="8">
    <source>
        <dbReference type="Pfam" id="PF17745"/>
    </source>
</evidence>
<dbReference type="Pfam" id="PF09468">
    <property type="entry name" value="RNase_H2-Ydr279"/>
    <property type="match status" value="1"/>
</dbReference>
<dbReference type="GO" id="GO:0005654">
    <property type="term" value="C:nucleoplasm"/>
    <property type="evidence" value="ECO:0007669"/>
    <property type="project" value="TreeGrafter"/>
</dbReference>
<feature type="compositionally biased region" description="Basic and acidic residues" evidence="6">
    <location>
        <begin position="373"/>
        <end position="393"/>
    </location>
</feature>
<accession>A0AAD6HP14</accession>
<comment type="caution">
    <text evidence="9">The sequence shown here is derived from an EMBL/GenBank/DDBJ whole genome shotgun (WGS) entry which is preliminary data.</text>
</comment>
<dbReference type="GO" id="GO:0032299">
    <property type="term" value="C:ribonuclease H2 complex"/>
    <property type="evidence" value="ECO:0007669"/>
    <property type="project" value="InterPro"/>
</dbReference>
<comment type="function">
    <text evidence="4">Non catalytic subunit of RNase H2, an endonuclease that specifically degrades the RNA of RNA:DNA hybrids. Participates in DNA replication, possibly by mediating the removal of lagging-strand Okazaki fragment RNA primers during DNA replication. Mediates the excision of single ribonucleotides from DNA:RNA duplexes.</text>
</comment>
<protein>
    <recommendedName>
        <fullName evidence="2">Ribonuclease H2 subunit B</fullName>
    </recommendedName>
    <alternativeName>
        <fullName evidence="5">Ribonuclease HI subunit B</fullName>
    </alternativeName>
</protein>
<dbReference type="PANTHER" id="PTHR13383">
    <property type="entry name" value="RIBONUCLEASE H2 SUBUNIT B"/>
    <property type="match status" value="1"/>
</dbReference>
<evidence type="ECO:0000256" key="3">
    <source>
        <dbReference type="ARBA" id="ARBA00023242"/>
    </source>
</evidence>
<dbReference type="GO" id="GO:0006401">
    <property type="term" value="P:RNA catabolic process"/>
    <property type="evidence" value="ECO:0007669"/>
    <property type="project" value="TreeGrafter"/>
</dbReference>
<dbReference type="Pfam" id="PF17745">
    <property type="entry name" value="Ydr279_N"/>
    <property type="match status" value="1"/>
</dbReference>
<evidence type="ECO:0000256" key="1">
    <source>
        <dbReference type="ARBA" id="ARBA00004123"/>
    </source>
</evidence>
<evidence type="ECO:0000313" key="9">
    <source>
        <dbReference type="EMBL" id="KAJ5728316.1"/>
    </source>
</evidence>
<dbReference type="InterPro" id="IPR019024">
    <property type="entry name" value="RNase_H2_suB_wHTH"/>
</dbReference>
<feature type="region of interest" description="Disordered" evidence="6">
    <location>
        <begin position="229"/>
        <end position="286"/>
    </location>
</feature>
<gene>
    <name evidence="9" type="ORF">N7493_004646</name>
</gene>
<keyword evidence="3" id="KW-0539">Nucleus</keyword>
<organism evidence="9 10">
    <name type="scientific">Penicillium malachiteum</name>
    <dbReference type="NCBI Taxonomy" id="1324776"/>
    <lineage>
        <taxon>Eukaryota</taxon>
        <taxon>Fungi</taxon>
        <taxon>Dikarya</taxon>
        <taxon>Ascomycota</taxon>
        <taxon>Pezizomycotina</taxon>
        <taxon>Eurotiomycetes</taxon>
        <taxon>Eurotiomycetidae</taxon>
        <taxon>Eurotiales</taxon>
        <taxon>Aspergillaceae</taxon>
        <taxon>Penicillium</taxon>
    </lineage>
</organism>
<feature type="domain" description="Ribonuclease H2 subunit B wHTH" evidence="7">
    <location>
        <begin position="120"/>
        <end position="313"/>
    </location>
</feature>
<sequence>MPRTRATATVPVEESKSDQKILIPAETPSKTFILPKGTSADARLLSLPNPQSGELTRYFFCPSRGLYEFTVLSAPSHQGRSILFTSTRDSTSDEKKKPATTGSISKNADLLVATPIDPIFFLIPLLTASSKSGQSLFQLLDDIIDSNDDLPPHFRHVLYDEEFRATLLARAEATCDTVEAGDEKMLRFNESKLLKELIAKSERMAAQGLPASLEERFISQALAAPLMSVKRDDVPTSETPNESEKSEEGQDSPSTMATTATPSVSTPAGESTPVPQSTENDTSSEHISRLLRISTALAFMKESYLSKALSTRIDEMLAAPESPLDFKPLTERLKELVDLRAQAAASRNMSDFSRKRALDDEEVEDRAEKKRKKEEEAKKAKASESRGVRDLKKVNTTGMKKMSDFFGKAAPKKKT</sequence>
<keyword evidence="10" id="KW-1185">Reference proteome</keyword>
<dbReference type="CDD" id="cd09270">
    <property type="entry name" value="RNase_H2-B"/>
    <property type="match status" value="1"/>
</dbReference>
<evidence type="ECO:0000256" key="4">
    <source>
        <dbReference type="ARBA" id="ARBA00024778"/>
    </source>
</evidence>
<feature type="domain" description="Rnh202 triple barrel" evidence="8">
    <location>
        <begin position="33"/>
        <end position="117"/>
    </location>
</feature>
<feature type="region of interest" description="Disordered" evidence="6">
    <location>
        <begin position="344"/>
        <end position="415"/>
    </location>
</feature>
<evidence type="ECO:0000256" key="6">
    <source>
        <dbReference type="SAM" id="MobiDB-lite"/>
    </source>
</evidence>
<feature type="compositionally biased region" description="Low complexity" evidence="6">
    <location>
        <begin position="252"/>
        <end position="268"/>
    </location>
</feature>
<dbReference type="PANTHER" id="PTHR13383:SF11">
    <property type="entry name" value="RIBONUCLEASE H2 SUBUNIT B"/>
    <property type="match status" value="1"/>
</dbReference>
<proteinExistence type="predicted"/>
<evidence type="ECO:0000259" key="7">
    <source>
        <dbReference type="Pfam" id="PF09468"/>
    </source>
</evidence>
<dbReference type="InterPro" id="IPR040456">
    <property type="entry name" value="RNase_H2_suB"/>
</dbReference>
<evidence type="ECO:0000256" key="2">
    <source>
        <dbReference type="ARBA" id="ARBA00019062"/>
    </source>
</evidence>
<evidence type="ECO:0000313" key="10">
    <source>
        <dbReference type="Proteomes" id="UP001215712"/>
    </source>
</evidence>
<dbReference type="Proteomes" id="UP001215712">
    <property type="component" value="Unassembled WGS sequence"/>
</dbReference>
<dbReference type="AlphaFoldDB" id="A0AAD6HP14"/>
<reference evidence="9" key="1">
    <citation type="journal article" date="2023" name="IMA Fungus">
        <title>Comparative genomic study of the Penicillium genus elucidates a diverse pangenome and 15 lateral gene transfer events.</title>
        <authorList>
            <person name="Petersen C."/>
            <person name="Sorensen T."/>
            <person name="Nielsen M.R."/>
            <person name="Sondergaard T.E."/>
            <person name="Sorensen J.L."/>
            <person name="Fitzpatrick D.A."/>
            <person name="Frisvad J.C."/>
            <person name="Nielsen K.L."/>
        </authorList>
    </citation>
    <scope>NUCLEOTIDE SEQUENCE</scope>
    <source>
        <strain evidence="9">IBT 17514</strain>
    </source>
</reference>
<evidence type="ECO:0000256" key="5">
    <source>
        <dbReference type="ARBA" id="ARBA00033464"/>
    </source>
</evidence>
<dbReference type="InterPro" id="IPR041195">
    <property type="entry name" value="Rnh202_N"/>
</dbReference>